<name>A0AAJ2R8Y3_DELAC</name>
<organism evidence="1 2">
    <name type="scientific">Delftia acidovorans</name>
    <name type="common">Pseudomonas acidovorans</name>
    <name type="synonym">Comamonas acidovorans</name>
    <dbReference type="NCBI Taxonomy" id="80866"/>
    <lineage>
        <taxon>Bacteria</taxon>
        <taxon>Pseudomonadati</taxon>
        <taxon>Pseudomonadota</taxon>
        <taxon>Betaproteobacteria</taxon>
        <taxon>Burkholderiales</taxon>
        <taxon>Comamonadaceae</taxon>
        <taxon>Delftia</taxon>
    </lineage>
</organism>
<dbReference type="Proteomes" id="UP001287445">
    <property type="component" value="Unassembled WGS sequence"/>
</dbReference>
<gene>
    <name evidence="1" type="ORF">SGN30_32650</name>
</gene>
<comment type="caution">
    <text evidence="1">The sequence shown here is derived from an EMBL/GenBank/DDBJ whole genome shotgun (WGS) entry which is preliminary data.</text>
</comment>
<protein>
    <submittedName>
        <fullName evidence="1">Winged helix-turn-helix domain-containing protein</fullName>
    </submittedName>
</protein>
<proteinExistence type="predicted"/>
<dbReference type="AlphaFoldDB" id="A0AAJ2R8Y3"/>
<reference evidence="1" key="1">
    <citation type="submission" date="2023-11" db="EMBL/GenBank/DDBJ databases">
        <title>Identification and selenium tolerance of Delftia acidovorans R3-25.</title>
        <authorList>
            <person name="Zhang S."/>
            <person name="Liu Y."/>
            <person name="Guo Y."/>
        </authorList>
    </citation>
    <scope>NUCLEOTIDE SEQUENCE</scope>
    <source>
        <strain evidence="1">R3-25</strain>
    </source>
</reference>
<dbReference type="EMBL" id="JAWWMZ010000027">
    <property type="protein sequence ID" value="MDX4958198.1"/>
    <property type="molecule type" value="Genomic_DNA"/>
</dbReference>
<evidence type="ECO:0000313" key="2">
    <source>
        <dbReference type="Proteomes" id="UP001287445"/>
    </source>
</evidence>
<evidence type="ECO:0000313" key="1">
    <source>
        <dbReference type="EMBL" id="MDX4958198.1"/>
    </source>
</evidence>
<accession>A0AAJ2R8Y3</accession>
<sequence>ALPMLWRGHVIGWANLQAREGRLEPSFGYVAGAAPGDAAFRSALDEELQRMEQFLAPR</sequence>
<feature type="non-terminal residue" evidence="1">
    <location>
        <position position="1"/>
    </location>
</feature>